<protein>
    <submittedName>
        <fullName evidence="1">Uncharacterized protein</fullName>
    </submittedName>
</protein>
<proteinExistence type="predicted"/>
<comment type="caution">
    <text evidence="1">The sequence shown here is derived from an EMBL/GenBank/DDBJ whole genome shotgun (WGS) entry which is preliminary data.</text>
</comment>
<dbReference type="EMBL" id="VSRR010000248">
    <property type="protein sequence ID" value="MPC12970.1"/>
    <property type="molecule type" value="Genomic_DNA"/>
</dbReference>
<sequence>MCRMIVLTLKNTGRNATSECDITSPIPLVGDPKARRESPAGRVRKASSVVPAEDTYLSPAILRRHALSDEPLGRLDG</sequence>
<keyword evidence="2" id="KW-1185">Reference proteome</keyword>
<dbReference type="Proteomes" id="UP000324222">
    <property type="component" value="Unassembled WGS sequence"/>
</dbReference>
<reference evidence="1 2" key="1">
    <citation type="submission" date="2019-05" db="EMBL/GenBank/DDBJ databases">
        <title>Another draft genome of Portunus trituberculatus and its Hox gene families provides insights of decapod evolution.</title>
        <authorList>
            <person name="Jeong J.-H."/>
            <person name="Song I."/>
            <person name="Kim S."/>
            <person name="Choi T."/>
            <person name="Kim D."/>
            <person name="Ryu S."/>
            <person name="Kim W."/>
        </authorList>
    </citation>
    <scope>NUCLEOTIDE SEQUENCE [LARGE SCALE GENOMIC DNA]</scope>
    <source>
        <tissue evidence="1">Muscle</tissue>
    </source>
</reference>
<gene>
    <name evidence="1" type="ORF">E2C01_005687</name>
</gene>
<evidence type="ECO:0000313" key="2">
    <source>
        <dbReference type="Proteomes" id="UP000324222"/>
    </source>
</evidence>
<dbReference type="AlphaFoldDB" id="A0A5B7CU37"/>
<accession>A0A5B7CU37</accession>
<evidence type="ECO:0000313" key="1">
    <source>
        <dbReference type="EMBL" id="MPC12970.1"/>
    </source>
</evidence>
<organism evidence="1 2">
    <name type="scientific">Portunus trituberculatus</name>
    <name type="common">Swimming crab</name>
    <name type="synonym">Neptunus trituberculatus</name>
    <dbReference type="NCBI Taxonomy" id="210409"/>
    <lineage>
        <taxon>Eukaryota</taxon>
        <taxon>Metazoa</taxon>
        <taxon>Ecdysozoa</taxon>
        <taxon>Arthropoda</taxon>
        <taxon>Crustacea</taxon>
        <taxon>Multicrustacea</taxon>
        <taxon>Malacostraca</taxon>
        <taxon>Eumalacostraca</taxon>
        <taxon>Eucarida</taxon>
        <taxon>Decapoda</taxon>
        <taxon>Pleocyemata</taxon>
        <taxon>Brachyura</taxon>
        <taxon>Eubrachyura</taxon>
        <taxon>Portunoidea</taxon>
        <taxon>Portunidae</taxon>
        <taxon>Portuninae</taxon>
        <taxon>Portunus</taxon>
    </lineage>
</organism>
<name>A0A5B7CU37_PORTR</name>